<evidence type="ECO:0000313" key="2">
    <source>
        <dbReference type="EMBL" id="UFZ03923.1"/>
    </source>
</evidence>
<gene>
    <name evidence="2" type="ORF">LQG66_32805</name>
</gene>
<dbReference type="SUPFAM" id="SSF54593">
    <property type="entry name" value="Glyoxalase/Bleomycin resistance protein/Dihydroxybiphenyl dioxygenase"/>
    <property type="match status" value="1"/>
</dbReference>
<organism evidence="2 3">
    <name type="scientific">Bradyrhizobium ontarionense</name>
    <dbReference type="NCBI Taxonomy" id="2898149"/>
    <lineage>
        <taxon>Bacteria</taxon>
        <taxon>Pseudomonadati</taxon>
        <taxon>Pseudomonadota</taxon>
        <taxon>Alphaproteobacteria</taxon>
        <taxon>Hyphomicrobiales</taxon>
        <taxon>Nitrobacteraceae</taxon>
        <taxon>Bradyrhizobium</taxon>
    </lineage>
</organism>
<reference evidence="2" key="1">
    <citation type="journal article" date="2024" name="Antonie Van Leeuwenhoek">
        <title>Bradyrhizobium ontarionense sp. nov., a novel bacterial symbiont isolated from Aeschynomene indica (Indian jointvetch), harbours photosynthesis, nitrogen fixation and nitrous oxide (N2O) reductase genes.</title>
        <authorList>
            <person name="Bromfield E.S.P."/>
            <person name="Cloutier S."/>
        </authorList>
    </citation>
    <scope>NUCLEOTIDE SEQUENCE</scope>
    <source>
        <strain evidence="2">A19</strain>
    </source>
</reference>
<accession>A0ABY3RA41</accession>
<dbReference type="RefSeq" id="WP_231319936.1">
    <property type="nucleotide sequence ID" value="NZ_CP088156.1"/>
</dbReference>
<feature type="domain" description="VOC" evidence="1">
    <location>
        <begin position="8"/>
        <end position="122"/>
    </location>
</feature>
<dbReference type="Pfam" id="PF00903">
    <property type="entry name" value="Glyoxalase"/>
    <property type="match status" value="1"/>
</dbReference>
<dbReference type="EMBL" id="CP088156">
    <property type="protein sequence ID" value="UFZ03923.1"/>
    <property type="molecule type" value="Genomic_DNA"/>
</dbReference>
<dbReference type="Proteomes" id="UP001431010">
    <property type="component" value="Chromosome"/>
</dbReference>
<name>A0ABY3RA41_9BRAD</name>
<keyword evidence="3" id="KW-1185">Reference proteome</keyword>
<proteinExistence type="predicted"/>
<dbReference type="PROSITE" id="PS51819">
    <property type="entry name" value="VOC"/>
    <property type="match status" value="1"/>
</dbReference>
<sequence>MTEEQAMMVGAATVFVVSNIAKSIEHYRDALGFTITLQYGAPTFYVCLCRDEVSLHLLAAHETKRLPGNGGICVFVKDVDRVHADLTLRGAKVLKPPQDYDYGMRDFDVVDLDGNQLTFGMGTSHQG</sequence>
<dbReference type="InterPro" id="IPR004360">
    <property type="entry name" value="Glyas_Fos-R_dOase_dom"/>
</dbReference>
<evidence type="ECO:0000259" key="1">
    <source>
        <dbReference type="PROSITE" id="PS51819"/>
    </source>
</evidence>
<dbReference type="Gene3D" id="3.10.180.10">
    <property type="entry name" value="2,3-Dihydroxybiphenyl 1,2-Dioxygenase, domain 1"/>
    <property type="match status" value="1"/>
</dbReference>
<dbReference type="InterPro" id="IPR037523">
    <property type="entry name" value="VOC_core"/>
</dbReference>
<evidence type="ECO:0000313" key="3">
    <source>
        <dbReference type="Proteomes" id="UP001431010"/>
    </source>
</evidence>
<protein>
    <submittedName>
        <fullName evidence="2">VOC family protein</fullName>
    </submittedName>
</protein>
<dbReference type="InterPro" id="IPR029068">
    <property type="entry name" value="Glyas_Bleomycin-R_OHBP_Dase"/>
</dbReference>